<evidence type="ECO:0000256" key="3">
    <source>
        <dbReference type="ARBA" id="ARBA00022741"/>
    </source>
</evidence>
<dbReference type="Proteomes" id="UP000192660">
    <property type="component" value="Unassembled WGS sequence"/>
</dbReference>
<dbReference type="STRING" id="28034.BFX07_10500"/>
<name>A0A1W1WKD4_SULTA</name>
<evidence type="ECO:0000256" key="6">
    <source>
        <dbReference type="ARBA" id="ARBA00023277"/>
    </source>
</evidence>
<evidence type="ECO:0000256" key="2">
    <source>
        <dbReference type="ARBA" id="ARBA00022679"/>
    </source>
</evidence>
<dbReference type="SUPFAM" id="SSF142764">
    <property type="entry name" value="YgbK-like"/>
    <property type="match status" value="1"/>
</dbReference>
<keyword evidence="5" id="KW-0067">ATP-binding</keyword>
<evidence type="ECO:0000259" key="7">
    <source>
        <dbReference type="Pfam" id="PF07005"/>
    </source>
</evidence>
<dbReference type="GO" id="GO:0016301">
    <property type="term" value="F:kinase activity"/>
    <property type="evidence" value="ECO:0007669"/>
    <property type="project" value="UniProtKB-KW"/>
</dbReference>
<dbReference type="Gene3D" id="3.40.980.20">
    <property type="entry name" value="Four-carbon acid sugar kinase, nucleotide binding domain"/>
    <property type="match status" value="1"/>
</dbReference>
<dbReference type="AlphaFoldDB" id="A0A1W1WKD4"/>
<dbReference type="InterPro" id="IPR031475">
    <property type="entry name" value="NBD_C"/>
</dbReference>
<dbReference type="InterPro" id="IPR010737">
    <property type="entry name" value="4-carb_acid_sugar_kinase_N"/>
</dbReference>
<gene>
    <name evidence="9" type="ORF">SAMN00768000_2957</name>
</gene>
<comment type="similarity">
    <text evidence="1">Belongs to the four-carbon acid sugar kinase family.</text>
</comment>
<protein>
    <submittedName>
        <fullName evidence="9">Uncharacterized conserved protein YgbK, DUF1537 family</fullName>
    </submittedName>
</protein>
<evidence type="ECO:0000259" key="8">
    <source>
        <dbReference type="Pfam" id="PF17042"/>
    </source>
</evidence>
<evidence type="ECO:0000256" key="1">
    <source>
        <dbReference type="ARBA" id="ARBA00005715"/>
    </source>
</evidence>
<dbReference type="GO" id="GO:0005524">
    <property type="term" value="F:ATP binding"/>
    <property type="evidence" value="ECO:0007669"/>
    <property type="project" value="UniProtKB-KW"/>
</dbReference>
<feature type="domain" description="Four-carbon acid sugar kinase nucleotide binding" evidence="8">
    <location>
        <begin position="240"/>
        <end position="391"/>
    </location>
</feature>
<dbReference type="RefSeq" id="WP_020373013.1">
    <property type="nucleotide sequence ID" value="NZ_FWWY01000001.1"/>
</dbReference>
<dbReference type="OrthoDB" id="9778478at2"/>
<keyword evidence="3" id="KW-0547">Nucleotide-binding</keyword>
<feature type="domain" description="Four-carbon acid sugar kinase N-terminal" evidence="7">
    <location>
        <begin position="1"/>
        <end position="216"/>
    </location>
</feature>
<evidence type="ECO:0000256" key="5">
    <source>
        <dbReference type="ARBA" id="ARBA00022840"/>
    </source>
</evidence>
<dbReference type="InterPro" id="IPR042213">
    <property type="entry name" value="NBD_C_sf"/>
</dbReference>
<dbReference type="Pfam" id="PF07005">
    <property type="entry name" value="SBD_N"/>
    <property type="match status" value="1"/>
</dbReference>
<keyword evidence="2" id="KW-0808">Transferase</keyword>
<keyword evidence="10" id="KW-1185">Reference proteome</keyword>
<evidence type="ECO:0000313" key="10">
    <source>
        <dbReference type="Proteomes" id="UP000192660"/>
    </source>
</evidence>
<dbReference type="Gene3D" id="3.40.50.10840">
    <property type="entry name" value="Putative sugar-binding, N-terminal domain"/>
    <property type="match status" value="1"/>
</dbReference>
<organism evidence="9 10">
    <name type="scientific">Sulfobacillus thermosulfidooxidans (strain DSM 9293 / VKM B-1269 / AT-1)</name>
    <dbReference type="NCBI Taxonomy" id="929705"/>
    <lineage>
        <taxon>Bacteria</taxon>
        <taxon>Bacillati</taxon>
        <taxon>Bacillota</taxon>
        <taxon>Clostridia</taxon>
        <taxon>Eubacteriales</taxon>
        <taxon>Clostridiales Family XVII. Incertae Sedis</taxon>
        <taxon>Sulfobacillus</taxon>
    </lineage>
</organism>
<keyword evidence="4" id="KW-0418">Kinase</keyword>
<dbReference type="InterPro" id="IPR037051">
    <property type="entry name" value="4-carb_acid_sugar_kinase_N_sf"/>
</dbReference>
<evidence type="ECO:0000256" key="4">
    <source>
        <dbReference type="ARBA" id="ARBA00022777"/>
    </source>
</evidence>
<accession>A0A1W1WKD4</accession>
<evidence type="ECO:0000313" key="9">
    <source>
        <dbReference type="EMBL" id="SMC06685.1"/>
    </source>
</evidence>
<dbReference type="EMBL" id="FWWY01000001">
    <property type="protein sequence ID" value="SMC06685.1"/>
    <property type="molecule type" value="Genomic_DNA"/>
</dbReference>
<proteinExistence type="inferred from homology"/>
<sequence length="399" mass="43980">MLIIADDLSGALDTSVIFAEDAPTKVLLELPNTTFDTSAVLVLTTESRHLTADAARRKLQQHFPYPLKIRPLYKKVDATLRGPVGAEIETLLHITGMQTAVLCPSFPTVNKIVKDGHLYVEGKPLEMTALRTDPRNPLITGDIQTILRTTTSLRLEHIALNTLRHHPDQVHDHITHQSSKQILVVDAETDDDLARIAKILSKHPNVLPCGSLALALQLRPFLVPSRSLTVPEVAKADKALIMSASLHPATQQQISYFHTRFPDHFWEIDSTLLSHNAPELINTVTARLLHGFSTSHFALLSVSPKPRIDPDAVTGFLGQVAKNLLDHVKGVFAFATTGGDMTSALCRALGITELEPLTQWDPGIVQSRIRFHNSPWTLVSKSGSYGSAPFFIDFVQRLL</sequence>
<dbReference type="Pfam" id="PF17042">
    <property type="entry name" value="NBD_C"/>
    <property type="match status" value="1"/>
</dbReference>
<keyword evidence="6" id="KW-0119">Carbohydrate metabolism</keyword>
<reference evidence="10" key="1">
    <citation type="submission" date="2017-04" db="EMBL/GenBank/DDBJ databases">
        <authorList>
            <person name="Varghese N."/>
            <person name="Submissions S."/>
        </authorList>
    </citation>
    <scope>NUCLEOTIDE SEQUENCE [LARGE SCALE GENOMIC DNA]</scope>
    <source>
        <strain evidence="10">DSM 9293</strain>
    </source>
</reference>